<evidence type="ECO:0000259" key="11">
    <source>
        <dbReference type="PROSITE" id="PS50109"/>
    </source>
</evidence>
<dbReference type="GO" id="GO:0016301">
    <property type="term" value="F:kinase activity"/>
    <property type="evidence" value="ECO:0007669"/>
    <property type="project" value="UniProtKB-KW"/>
</dbReference>
<organism evidence="13 14">
    <name type="scientific">Streptomyces incarnatus</name>
    <dbReference type="NCBI Taxonomy" id="665007"/>
    <lineage>
        <taxon>Bacteria</taxon>
        <taxon>Bacillati</taxon>
        <taxon>Actinomycetota</taxon>
        <taxon>Actinomycetes</taxon>
        <taxon>Kitasatosporales</taxon>
        <taxon>Streptomycetaceae</taxon>
        <taxon>Streptomyces</taxon>
    </lineage>
</organism>
<keyword evidence="10" id="KW-0472">Membrane</keyword>
<evidence type="ECO:0000256" key="3">
    <source>
        <dbReference type="ARBA" id="ARBA00012438"/>
    </source>
</evidence>
<dbReference type="SUPFAM" id="SSF55874">
    <property type="entry name" value="ATPase domain of HSP90 chaperone/DNA topoisomerase II/histidine kinase"/>
    <property type="match status" value="1"/>
</dbReference>
<dbReference type="InterPro" id="IPR004358">
    <property type="entry name" value="Sig_transdc_His_kin-like_C"/>
</dbReference>
<evidence type="ECO:0000256" key="10">
    <source>
        <dbReference type="SAM" id="Phobius"/>
    </source>
</evidence>
<dbReference type="InterPro" id="IPR036097">
    <property type="entry name" value="HisK_dim/P_sf"/>
</dbReference>
<evidence type="ECO:0000256" key="2">
    <source>
        <dbReference type="ARBA" id="ARBA00004236"/>
    </source>
</evidence>
<feature type="transmembrane region" description="Helical" evidence="10">
    <location>
        <begin position="198"/>
        <end position="218"/>
    </location>
</feature>
<dbReference type="PANTHER" id="PTHR43304:SF1">
    <property type="entry name" value="PAC DOMAIN-CONTAINING PROTEIN"/>
    <property type="match status" value="1"/>
</dbReference>
<evidence type="ECO:0000256" key="6">
    <source>
        <dbReference type="ARBA" id="ARBA00022692"/>
    </source>
</evidence>
<dbReference type="InterPro" id="IPR003660">
    <property type="entry name" value="HAMP_dom"/>
</dbReference>
<dbReference type="RefSeq" id="WP_208897726.1">
    <property type="nucleotide sequence ID" value="NZ_CP011497.1"/>
</dbReference>
<dbReference type="SMART" id="SM00387">
    <property type="entry name" value="HATPase_c"/>
    <property type="match status" value="1"/>
</dbReference>
<feature type="domain" description="HAMP" evidence="12">
    <location>
        <begin position="220"/>
        <end position="272"/>
    </location>
</feature>
<accession>A0ABN4G863</accession>
<dbReference type="InterPro" id="IPR005467">
    <property type="entry name" value="His_kinase_dom"/>
</dbReference>
<feature type="transmembrane region" description="Helical" evidence="10">
    <location>
        <begin position="20"/>
        <end position="45"/>
    </location>
</feature>
<keyword evidence="5" id="KW-0808">Transferase</keyword>
<evidence type="ECO:0000256" key="7">
    <source>
        <dbReference type="ARBA" id="ARBA00022777"/>
    </source>
</evidence>
<feature type="domain" description="Histidine kinase" evidence="11">
    <location>
        <begin position="308"/>
        <end position="529"/>
    </location>
</feature>
<dbReference type="Proteomes" id="UP000035366">
    <property type="component" value="Chromosome"/>
</dbReference>
<keyword evidence="9" id="KW-0902">Two-component regulatory system</keyword>
<dbReference type="Gene3D" id="6.10.340.10">
    <property type="match status" value="1"/>
</dbReference>
<dbReference type="Pfam" id="PF00672">
    <property type="entry name" value="HAMP"/>
    <property type="match status" value="1"/>
</dbReference>
<dbReference type="Gene3D" id="1.10.287.130">
    <property type="match status" value="1"/>
</dbReference>
<name>A0ABN4G863_9ACTN</name>
<evidence type="ECO:0000256" key="9">
    <source>
        <dbReference type="ARBA" id="ARBA00023012"/>
    </source>
</evidence>
<dbReference type="SUPFAM" id="SSF47384">
    <property type="entry name" value="Homodimeric domain of signal transducing histidine kinase"/>
    <property type="match status" value="1"/>
</dbReference>
<dbReference type="Pfam" id="PF00512">
    <property type="entry name" value="HisKA"/>
    <property type="match status" value="1"/>
</dbReference>
<dbReference type="SMART" id="SM00304">
    <property type="entry name" value="HAMP"/>
    <property type="match status" value="1"/>
</dbReference>
<evidence type="ECO:0000259" key="12">
    <source>
        <dbReference type="PROSITE" id="PS50885"/>
    </source>
</evidence>
<dbReference type="EMBL" id="CP011497">
    <property type="protein sequence ID" value="AKJ09564.1"/>
    <property type="molecule type" value="Genomic_DNA"/>
</dbReference>
<comment type="subcellular location">
    <subcellularLocation>
        <location evidence="2">Cell membrane</location>
    </subcellularLocation>
</comment>
<dbReference type="CDD" id="cd00082">
    <property type="entry name" value="HisKA"/>
    <property type="match status" value="1"/>
</dbReference>
<dbReference type="PRINTS" id="PR00344">
    <property type="entry name" value="BCTRLSENSOR"/>
</dbReference>
<dbReference type="CDD" id="cd16921">
    <property type="entry name" value="HATPase_FilI-like"/>
    <property type="match status" value="1"/>
</dbReference>
<dbReference type="SMART" id="SM00388">
    <property type="entry name" value="HisKA"/>
    <property type="match status" value="1"/>
</dbReference>
<dbReference type="Gene3D" id="3.30.565.10">
    <property type="entry name" value="Histidine kinase-like ATPase, C-terminal domain"/>
    <property type="match status" value="1"/>
</dbReference>
<keyword evidence="6 10" id="KW-0812">Transmembrane</keyword>
<dbReference type="InterPro" id="IPR003661">
    <property type="entry name" value="HisK_dim/P_dom"/>
</dbReference>
<dbReference type="EC" id="2.7.13.3" evidence="3"/>
<keyword evidence="7 13" id="KW-0418">Kinase</keyword>
<dbReference type="Pfam" id="PF02518">
    <property type="entry name" value="HATPase_c"/>
    <property type="match status" value="1"/>
</dbReference>
<dbReference type="InterPro" id="IPR003594">
    <property type="entry name" value="HATPase_dom"/>
</dbReference>
<reference evidence="13 14" key="1">
    <citation type="journal article" date="2015" name="ISME J.">
        <title>Draft Genome Sequence of Streptomyces incarnatus NRRL8089, which Produces the Nucleoside Antibiotic Sinefungin.</title>
        <authorList>
            <person name="Oshima K."/>
            <person name="Hattori M."/>
            <person name="Shimizu H."/>
            <person name="Fukuda K."/>
            <person name="Nemoto M."/>
            <person name="Inagaki K."/>
            <person name="Tamura T."/>
        </authorList>
    </citation>
    <scope>NUCLEOTIDE SEQUENCE [LARGE SCALE GENOMIC DNA]</scope>
    <source>
        <strain evidence="13 14">NRRL 8089</strain>
    </source>
</reference>
<dbReference type="PROSITE" id="PS50885">
    <property type="entry name" value="HAMP"/>
    <property type="match status" value="1"/>
</dbReference>
<dbReference type="InterPro" id="IPR036890">
    <property type="entry name" value="HATPase_C_sf"/>
</dbReference>
<dbReference type="PROSITE" id="PS50109">
    <property type="entry name" value="HIS_KIN"/>
    <property type="match status" value="1"/>
</dbReference>
<sequence length="549" mass="60148">MTAVAQPPEAHRRSRITVQGWFHLALTVMIALVITGSVVGAELLARTARVSDELIEQIQPARSEAYQLQAALLNQESGARGYAIAADPQFLTPYTDGKRAERESAGRLHALIGNRAGLREDLDAIERAAADWRRTYAEPLVAGVTPGKPRPVDQAATERGKKAFDHIRTLFTAQTDHLARARERGQSELAHVRTVRDWVLGGMVALFLLTGIVLAVLVRTLVARPLDTLRTGSRRVAEGEFGHRISVGGPADIQAMGRDIEAMRQRLVAELDASRAQQDVLTRQAADLDDQAVELRRSNAELEQFAYVASHDLQEPLRKVASFCQLLEKRFGDQLDDRGKQYIAFAVDGAKRMQILINDLLTFSRVGRVNDAHLPVPLGRSLDKALDNLAAGVEETGARIERPEQLPAIMGDPTLLVMLWQNLLGNAVKFRHPDRAPEVRITCEPAPDADPDTPGWLLCVSDNGIGIPEEFAEKVFVIFQRLHGRDAYSGTGIGLALCKKIVEFHGGHIWIDTDYTGGTRFCFTLPSDSGAGPDSEDMPVGTALEGNRA</sequence>
<dbReference type="InterPro" id="IPR052162">
    <property type="entry name" value="Sensor_kinase/Photoreceptor"/>
</dbReference>
<dbReference type="SUPFAM" id="SSF158472">
    <property type="entry name" value="HAMP domain-like"/>
    <property type="match status" value="1"/>
</dbReference>
<dbReference type="PANTHER" id="PTHR43304">
    <property type="entry name" value="PHYTOCHROME-LIKE PROTEIN CPH1"/>
    <property type="match status" value="1"/>
</dbReference>
<comment type="catalytic activity">
    <reaction evidence="1">
        <text>ATP + protein L-histidine = ADP + protein N-phospho-L-histidine.</text>
        <dbReference type="EC" id="2.7.13.3"/>
    </reaction>
</comment>
<dbReference type="Pfam" id="PF05227">
    <property type="entry name" value="CHASE3"/>
    <property type="match status" value="1"/>
</dbReference>
<evidence type="ECO:0000256" key="4">
    <source>
        <dbReference type="ARBA" id="ARBA00022553"/>
    </source>
</evidence>
<keyword evidence="8 10" id="KW-1133">Transmembrane helix</keyword>
<proteinExistence type="predicted"/>
<evidence type="ECO:0000256" key="8">
    <source>
        <dbReference type="ARBA" id="ARBA00022989"/>
    </source>
</evidence>
<dbReference type="CDD" id="cd06225">
    <property type="entry name" value="HAMP"/>
    <property type="match status" value="1"/>
</dbReference>
<gene>
    <name evidence="13" type="ORF">ABB07_05890</name>
</gene>
<evidence type="ECO:0000313" key="13">
    <source>
        <dbReference type="EMBL" id="AKJ09564.1"/>
    </source>
</evidence>
<protein>
    <recommendedName>
        <fullName evidence="3">histidine kinase</fullName>
        <ecNumber evidence="3">2.7.13.3</ecNumber>
    </recommendedName>
</protein>
<evidence type="ECO:0000313" key="14">
    <source>
        <dbReference type="Proteomes" id="UP000035366"/>
    </source>
</evidence>
<keyword evidence="14" id="KW-1185">Reference proteome</keyword>
<evidence type="ECO:0000256" key="5">
    <source>
        <dbReference type="ARBA" id="ARBA00022679"/>
    </source>
</evidence>
<evidence type="ECO:0000256" key="1">
    <source>
        <dbReference type="ARBA" id="ARBA00000085"/>
    </source>
</evidence>
<dbReference type="InterPro" id="IPR007891">
    <property type="entry name" value="CHASE3"/>
</dbReference>
<keyword evidence="4" id="KW-0597">Phosphoprotein</keyword>